<gene>
    <name evidence="1" type="ORF">SAPIO_CDS9487</name>
</gene>
<name>A0A084FWW9_PSEDA</name>
<evidence type="ECO:0000313" key="1">
    <source>
        <dbReference type="EMBL" id="KEZ39581.1"/>
    </source>
</evidence>
<proteinExistence type="predicted"/>
<dbReference type="AlphaFoldDB" id="A0A084FWW9"/>
<dbReference type="EMBL" id="JOWA01000143">
    <property type="protein sequence ID" value="KEZ39581.1"/>
    <property type="molecule type" value="Genomic_DNA"/>
</dbReference>
<dbReference type="Proteomes" id="UP000028545">
    <property type="component" value="Unassembled WGS sequence"/>
</dbReference>
<reference evidence="1 2" key="1">
    <citation type="journal article" date="2014" name="Genome Announc.">
        <title>Draft genome sequence of the pathogenic fungus Scedosporium apiospermum.</title>
        <authorList>
            <person name="Vandeputte P."/>
            <person name="Ghamrawi S."/>
            <person name="Rechenmann M."/>
            <person name="Iltis A."/>
            <person name="Giraud S."/>
            <person name="Fleury M."/>
            <person name="Thornton C."/>
            <person name="Delhaes L."/>
            <person name="Meyer W."/>
            <person name="Papon N."/>
            <person name="Bouchara J.P."/>
        </authorList>
    </citation>
    <scope>NUCLEOTIDE SEQUENCE [LARGE SCALE GENOMIC DNA]</scope>
    <source>
        <strain evidence="1 2">IHEM 14462</strain>
    </source>
</reference>
<dbReference type="GeneID" id="27728559"/>
<organism evidence="1 2">
    <name type="scientific">Pseudallescheria apiosperma</name>
    <name type="common">Scedosporium apiospermum</name>
    <dbReference type="NCBI Taxonomy" id="563466"/>
    <lineage>
        <taxon>Eukaryota</taxon>
        <taxon>Fungi</taxon>
        <taxon>Dikarya</taxon>
        <taxon>Ascomycota</taxon>
        <taxon>Pezizomycotina</taxon>
        <taxon>Sordariomycetes</taxon>
        <taxon>Hypocreomycetidae</taxon>
        <taxon>Microascales</taxon>
        <taxon>Microascaceae</taxon>
        <taxon>Scedosporium</taxon>
    </lineage>
</organism>
<dbReference type="HOGENOM" id="CLU_845085_0_0_1"/>
<comment type="caution">
    <text evidence="1">The sequence shown here is derived from an EMBL/GenBank/DDBJ whole genome shotgun (WGS) entry which is preliminary data.</text>
</comment>
<protein>
    <submittedName>
        <fullName evidence="1">Uncharacterized protein</fullName>
    </submittedName>
</protein>
<dbReference type="RefSeq" id="XP_016639380.1">
    <property type="nucleotide sequence ID" value="XM_016790870.1"/>
</dbReference>
<keyword evidence="2" id="KW-1185">Reference proteome</keyword>
<sequence>MSLSKFIKKTRPSTKSILGQDYPEEVIDNPPVPTPQRDIEGYTDGRLRRGLVFADTTLRNKRRKVSPLTEHCLLMYTATIKAVLEEDFDDNDERNMLLSTVLMCERDIYTKNFLRGPDGEEQASLIERLAELRRYEFAARYGDYMSHVCQKLKTTAKVYKTEYYESLHGWDRYWTDINHSINIEQTNWTRRTLRDPTVTDDDVKTTLTIYNACEHMAIDFDKILQVIAMYTDRNSLVHASILSHVSTRLLKRPLSPTEKEARVGTYKRQKKAWNALEIPIDPIFKAHDELWKDAGTQTRPLGPSILPAYCAIDSEIPYRMRQRILETYQ</sequence>
<dbReference type="VEuPathDB" id="FungiDB:SAPIO_CDS9487"/>
<evidence type="ECO:0000313" key="2">
    <source>
        <dbReference type="Proteomes" id="UP000028545"/>
    </source>
</evidence>
<dbReference type="KEGG" id="sapo:SAPIO_CDS9487"/>
<accession>A0A084FWW9</accession>
<dbReference type="OrthoDB" id="4478691at2759"/>